<dbReference type="InterPro" id="IPR013325">
    <property type="entry name" value="RNA_pol_sigma_r2"/>
</dbReference>
<dbReference type="EMBL" id="JRPQ01000094">
    <property type="protein sequence ID" value="KGI21992.1"/>
    <property type="molecule type" value="Genomic_DNA"/>
</dbReference>
<dbReference type="Gene3D" id="1.10.1740.10">
    <property type="match status" value="1"/>
</dbReference>
<organism evidence="8 9">
    <name type="scientific">Hoylesella timonensis S9-PR14</name>
    <dbReference type="NCBI Taxonomy" id="1401062"/>
    <lineage>
        <taxon>Bacteria</taxon>
        <taxon>Pseudomonadati</taxon>
        <taxon>Bacteroidota</taxon>
        <taxon>Bacteroidia</taxon>
        <taxon>Bacteroidales</taxon>
        <taxon>Prevotellaceae</taxon>
        <taxon>Hoylesella</taxon>
    </lineage>
</organism>
<dbReference type="PANTHER" id="PTHR43133">
    <property type="entry name" value="RNA POLYMERASE ECF-TYPE SIGMA FACTO"/>
    <property type="match status" value="1"/>
</dbReference>
<dbReference type="Proteomes" id="UP000029723">
    <property type="component" value="Unassembled WGS sequence"/>
</dbReference>
<accession>A0A098YRV1</accession>
<proteinExistence type="inferred from homology"/>
<keyword evidence="3" id="KW-0731">Sigma factor</keyword>
<evidence type="ECO:0000256" key="2">
    <source>
        <dbReference type="ARBA" id="ARBA00023015"/>
    </source>
</evidence>
<evidence type="ECO:0000256" key="5">
    <source>
        <dbReference type="ARBA" id="ARBA00023163"/>
    </source>
</evidence>
<comment type="caution">
    <text evidence="8">The sequence shown here is derived from an EMBL/GenBank/DDBJ whole genome shotgun (WGS) entry which is preliminary data.</text>
</comment>
<evidence type="ECO:0000259" key="6">
    <source>
        <dbReference type="Pfam" id="PF04542"/>
    </source>
</evidence>
<evidence type="ECO:0000259" key="7">
    <source>
        <dbReference type="Pfam" id="PF08281"/>
    </source>
</evidence>
<evidence type="ECO:0000256" key="3">
    <source>
        <dbReference type="ARBA" id="ARBA00023082"/>
    </source>
</evidence>
<reference evidence="8 9" key="1">
    <citation type="submission" date="2014-07" db="EMBL/GenBank/DDBJ databases">
        <authorList>
            <person name="McCorrison J."/>
            <person name="Sanka R."/>
            <person name="Torralba M."/>
            <person name="Gillis M."/>
            <person name="Haft D.H."/>
            <person name="Methe B."/>
            <person name="Sutton G."/>
            <person name="Nelson K.E."/>
        </authorList>
    </citation>
    <scope>NUCLEOTIDE SEQUENCE [LARGE SCALE GENOMIC DNA]</scope>
    <source>
        <strain evidence="8 9">S9-PR14</strain>
    </source>
</reference>
<dbReference type="InterPro" id="IPR007627">
    <property type="entry name" value="RNA_pol_sigma70_r2"/>
</dbReference>
<dbReference type="InterPro" id="IPR039425">
    <property type="entry name" value="RNA_pol_sigma-70-like"/>
</dbReference>
<dbReference type="Gene3D" id="1.10.10.10">
    <property type="entry name" value="Winged helix-like DNA-binding domain superfamily/Winged helix DNA-binding domain"/>
    <property type="match status" value="1"/>
</dbReference>
<keyword evidence="4" id="KW-0238">DNA-binding</keyword>
<dbReference type="NCBIfam" id="TIGR02937">
    <property type="entry name" value="sigma70-ECF"/>
    <property type="match status" value="1"/>
</dbReference>
<dbReference type="PANTHER" id="PTHR43133:SF8">
    <property type="entry name" value="RNA POLYMERASE SIGMA FACTOR HI_1459-RELATED"/>
    <property type="match status" value="1"/>
</dbReference>
<feature type="domain" description="RNA polymerase sigma-70 region 2" evidence="6">
    <location>
        <begin position="14"/>
        <end position="75"/>
    </location>
</feature>
<keyword evidence="5" id="KW-0804">Transcription</keyword>
<dbReference type="SUPFAM" id="SSF88946">
    <property type="entry name" value="Sigma2 domain of RNA polymerase sigma factors"/>
    <property type="match status" value="1"/>
</dbReference>
<dbReference type="InterPro" id="IPR036388">
    <property type="entry name" value="WH-like_DNA-bd_sf"/>
</dbReference>
<dbReference type="AlphaFoldDB" id="A0A098YRV1"/>
<dbReference type="InterPro" id="IPR013324">
    <property type="entry name" value="RNA_pol_sigma_r3/r4-like"/>
</dbReference>
<dbReference type="GO" id="GO:0003677">
    <property type="term" value="F:DNA binding"/>
    <property type="evidence" value="ECO:0007669"/>
    <property type="project" value="UniProtKB-KW"/>
</dbReference>
<dbReference type="CDD" id="cd06171">
    <property type="entry name" value="Sigma70_r4"/>
    <property type="match status" value="1"/>
</dbReference>
<dbReference type="GO" id="GO:0006352">
    <property type="term" value="P:DNA-templated transcription initiation"/>
    <property type="evidence" value="ECO:0007669"/>
    <property type="project" value="InterPro"/>
</dbReference>
<dbReference type="Pfam" id="PF08281">
    <property type="entry name" value="Sigma70_r4_2"/>
    <property type="match status" value="1"/>
</dbReference>
<dbReference type="InterPro" id="IPR013249">
    <property type="entry name" value="RNA_pol_sigma70_r4_t2"/>
</dbReference>
<dbReference type="GO" id="GO:0016987">
    <property type="term" value="F:sigma factor activity"/>
    <property type="evidence" value="ECO:0007669"/>
    <property type="project" value="UniProtKB-KW"/>
</dbReference>
<evidence type="ECO:0000313" key="9">
    <source>
        <dbReference type="Proteomes" id="UP000029723"/>
    </source>
</evidence>
<evidence type="ECO:0000256" key="4">
    <source>
        <dbReference type="ARBA" id="ARBA00023125"/>
    </source>
</evidence>
<dbReference type="Pfam" id="PF04542">
    <property type="entry name" value="Sigma70_r2"/>
    <property type="match status" value="1"/>
</dbReference>
<dbReference type="RefSeq" id="WP_036927575.1">
    <property type="nucleotide sequence ID" value="NZ_JRPQ01000094.1"/>
</dbReference>
<gene>
    <name evidence="8" type="ORF">HMPREF9304_06890</name>
</gene>
<comment type="similarity">
    <text evidence="1">Belongs to the sigma-70 factor family. ECF subfamily.</text>
</comment>
<evidence type="ECO:0000256" key="1">
    <source>
        <dbReference type="ARBA" id="ARBA00010641"/>
    </source>
</evidence>
<keyword evidence="2" id="KW-0805">Transcription regulation</keyword>
<dbReference type="InterPro" id="IPR014284">
    <property type="entry name" value="RNA_pol_sigma-70_dom"/>
</dbReference>
<dbReference type="SUPFAM" id="SSF88659">
    <property type="entry name" value="Sigma3 and sigma4 domains of RNA polymerase sigma factors"/>
    <property type="match status" value="1"/>
</dbReference>
<protein>
    <submittedName>
        <fullName evidence="8">RNA polymerase sigma70 factor</fullName>
    </submittedName>
</protein>
<feature type="domain" description="RNA polymerase sigma factor 70 region 4 type 2" evidence="7">
    <location>
        <begin position="107"/>
        <end position="157"/>
    </location>
</feature>
<sequence>MDASQFKQCFLPCHEQLFRMAWRLTGNTQAAEDLVQETFLKLWMKRDELATIDSYEGFSVTTLKHLFYDEQRKRRLPTTPQALEQLQIPHSDDMAGAFEEEDSERFIIRLIRQLPKKQQQVMLLRDVEGLDYQEIEKLTGQKTVHIRVLLSRARKQIRQQLKEMMQNGK</sequence>
<evidence type="ECO:0000313" key="8">
    <source>
        <dbReference type="EMBL" id="KGI21992.1"/>
    </source>
</evidence>
<name>A0A098YRV1_9BACT</name>
<dbReference type="OrthoDB" id="795989at2"/>